<feature type="compositionally biased region" description="Polar residues" evidence="1">
    <location>
        <begin position="11"/>
        <end position="27"/>
    </location>
</feature>
<comment type="caution">
    <text evidence="2">The sequence shown here is derived from an EMBL/GenBank/DDBJ whole genome shotgun (WGS) entry which is preliminary data.</text>
</comment>
<dbReference type="Proteomes" id="UP001388673">
    <property type="component" value="Unassembled WGS sequence"/>
</dbReference>
<protein>
    <submittedName>
        <fullName evidence="2">Uncharacterized protein</fullName>
    </submittedName>
</protein>
<proteinExistence type="predicted"/>
<feature type="compositionally biased region" description="Pro residues" evidence="1">
    <location>
        <begin position="48"/>
        <end position="57"/>
    </location>
</feature>
<sequence>MKFRLCERIDNSNTSALVTRDTATNTAEDSEQVEEPSTQESTSTTPTTPSPTPPLPPTAQSTARDSYPLTRALFQAIYSKGYADASTQYHQHQQQAPTLLEILAQHPIMTILALSTSGVFAIKAGKTFCPTGASSTGTRSLKSFYSTSRPKLASSEAGFNSSHGGINAGSAYLTEESRDEILAGLSKVYNKQQQLNQRFSKLETKLLNHSVDLKDVTNDTEKSQFNVGNIREPVGNPTSSELDMFVKGTFDKWKKRVTWTPPQDHFEDVEVADSKEPMEFDPEHHVTFSVDHPFPPRDGILKTVIMRECPVYDENGDFVGRKSTEMHEYEPADLTYENGVVTSILTRDYCVFGCTPTWNHEGDISQHKETYILGDLIAYIGPIDEDHQASEFDHENTKMSYMTPEQSFMRDMGRIRVSKPEIFGPCETINPIGLENILIDQPEGVEFYLDQRLSGEGTHGAQRWAVRLRGVDVDGKPHPLGSEVRGFETTVFFAYFPDRIDFGQINVDLTPSAHTSGAWIIRHHAKDKKANGEHGDQD</sequence>
<keyword evidence="3" id="KW-1185">Reference proteome</keyword>
<dbReference type="EMBL" id="JBCAWK010000002">
    <property type="protein sequence ID" value="KAK8866176.1"/>
    <property type="molecule type" value="Genomic_DNA"/>
</dbReference>
<evidence type="ECO:0000256" key="1">
    <source>
        <dbReference type="SAM" id="MobiDB-lite"/>
    </source>
</evidence>
<evidence type="ECO:0000313" key="3">
    <source>
        <dbReference type="Proteomes" id="UP001388673"/>
    </source>
</evidence>
<reference evidence="2 3" key="1">
    <citation type="journal article" date="2024" name="bioRxiv">
        <title>Comparative genomics of Cryptococcus and Kwoniella reveals pathogenesis evolution and contrasting karyotype dynamics via intercentromeric recombination or chromosome fusion.</title>
        <authorList>
            <person name="Coelho M.A."/>
            <person name="David-Palma M."/>
            <person name="Shea T."/>
            <person name="Bowers K."/>
            <person name="McGinley-Smith S."/>
            <person name="Mohammad A.W."/>
            <person name="Gnirke A."/>
            <person name="Yurkov A.M."/>
            <person name="Nowrousian M."/>
            <person name="Sun S."/>
            <person name="Cuomo C.A."/>
            <person name="Heitman J."/>
        </authorList>
    </citation>
    <scope>NUCLEOTIDE SEQUENCE [LARGE SCALE GENOMIC DNA]</scope>
    <source>
        <strain evidence="2 3">CBS 13917</strain>
    </source>
</reference>
<dbReference type="KEGG" id="kne:92178586"/>
<dbReference type="RefSeq" id="XP_066805655.1">
    <property type="nucleotide sequence ID" value="XM_066944454.1"/>
</dbReference>
<accession>A0AAW0Z5B7</accession>
<feature type="region of interest" description="Disordered" evidence="1">
    <location>
        <begin position="9"/>
        <end position="65"/>
    </location>
</feature>
<gene>
    <name evidence="2" type="ORF">IAR55_001327</name>
</gene>
<organism evidence="2 3">
    <name type="scientific">Kwoniella newhampshirensis</name>
    <dbReference type="NCBI Taxonomy" id="1651941"/>
    <lineage>
        <taxon>Eukaryota</taxon>
        <taxon>Fungi</taxon>
        <taxon>Dikarya</taxon>
        <taxon>Basidiomycota</taxon>
        <taxon>Agaricomycotina</taxon>
        <taxon>Tremellomycetes</taxon>
        <taxon>Tremellales</taxon>
        <taxon>Cryptococcaceae</taxon>
        <taxon>Kwoniella</taxon>
    </lineage>
</organism>
<name>A0AAW0Z5B7_9TREE</name>
<dbReference type="AlphaFoldDB" id="A0AAW0Z5B7"/>
<feature type="compositionally biased region" description="Low complexity" evidence="1">
    <location>
        <begin position="35"/>
        <end position="47"/>
    </location>
</feature>
<dbReference type="GeneID" id="92178586"/>
<evidence type="ECO:0000313" key="2">
    <source>
        <dbReference type="EMBL" id="KAK8866176.1"/>
    </source>
</evidence>